<dbReference type="AlphaFoldDB" id="A0A5A9GVP4"/>
<dbReference type="EMBL" id="VTTN01000001">
    <property type="protein sequence ID" value="KAA0598460.1"/>
    <property type="molecule type" value="Genomic_DNA"/>
</dbReference>
<keyword evidence="2" id="KW-1185">Reference proteome</keyword>
<comment type="caution">
    <text evidence="1">The sequence shown here is derived from an EMBL/GenBank/DDBJ whole genome shotgun (WGS) entry which is preliminary data.</text>
</comment>
<reference evidence="1 2" key="1">
    <citation type="submission" date="2019-08" db="EMBL/GenBank/DDBJ databases">
        <authorList>
            <person name="Grouzdev D."/>
            <person name="Tikhonova E."/>
            <person name="Kravchenko I."/>
        </authorList>
    </citation>
    <scope>NUCLEOTIDE SEQUENCE [LARGE SCALE GENOMIC DNA]</scope>
    <source>
        <strain evidence="1 2">59b</strain>
    </source>
</reference>
<organism evidence="1 2">
    <name type="scientific">Azospirillum lipoferum</name>
    <dbReference type="NCBI Taxonomy" id="193"/>
    <lineage>
        <taxon>Bacteria</taxon>
        <taxon>Pseudomonadati</taxon>
        <taxon>Pseudomonadota</taxon>
        <taxon>Alphaproteobacteria</taxon>
        <taxon>Rhodospirillales</taxon>
        <taxon>Azospirillaceae</taxon>
        <taxon>Azospirillum</taxon>
    </lineage>
</organism>
<dbReference type="OrthoDB" id="7307229at2"/>
<name>A0A5A9GVP4_AZOLI</name>
<dbReference type="RefSeq" id="WP_149230037.1">
    <property type="nucleotide sequence ID" value="NZ_JALJXJ010000002.1"/>
</dbReference>
<evidence type="ECO:0000313" key="2">
    <source>
        <dbReference type="Proteomes" id="UP000324927"/>
    </source>
</evidence>
<proteinExistence type="predicted"/>
<gene>
    <name evidence="1" type="ORF">FZ942_05090</name>
</gene>
<evidence type="ECO:0000313" key="1">
    <source>
        <dbReference type="EMBL" id="KAA0598460.1"/>
    </source>
</evidence>
<sequence>MSRMGADANRRVVLAGLAGLATGGVGLFAAGGAKAITAQSSSDYGAMLDAACGASADHKRQIAAVEKTMGVLLPDARVVEALQRTQCPSCGCPLALAAGFAKGDAGAF</sequence>
<accession>A0A5A9GVP4</accession>
<dbReference type="Proteomes" id="UP000324927">
    <property type="component" value="Unassembled WGS sequence"/>
</dbReference>
<protein>
    <submittedName>
        <fullName evidence="1">Uncharacterized protein</fullName>
    </submittedName>
</protein>